<name>A0ABP8EJF3_9MICO</name>
<proteinExistence type="predicted"/>
<evidence type="ECO:0000259" key="1">
    <source>
        <dbReference type="PROSITE" id="PS51729"/>
    </source>
</evidence>
<dbReference type="Proteomes" id="UP001501586">
    <property type="component" value="Unassembled WGS sequence"/>
</dbReference>
<evidence type="ECO:0000313" key="2">
    <source>
        <dbReference type="EMBL" id="GAA4284020.1"/>
    </source>
</evidence>
<evidence type="ECO:0000313" key="3">
    <source>
        <dbReference type="Proteomes" id="UP001501586"/>
    </source>
</evidence>
<organism evidence="2 3">
    <name type="scientific">Brevibacterium daeguense</name>
    <dbReference type="NCBI Taxonomy" id="909936"/>
    <lineage>
        <taxon>Bacteria</taxon>
        <taxon>Bacillati</taxon>
        <taxon>Actinomycetota</taxon>
        <taxon>Actinomycetes</taxon>
        <taxon>Micrococcales</taxon>
        <taxon>Brevibacteriaceae</taxon>
        <taxon>Brevibacterium</taxon>
    </lineage>
</organism>
<dbReference type="Gene3D" id="3.40.630.30">
    <property type="match status" value="1"/>
</dbReference>
<dbReference type="InterPro" id="IPR045057">
    <property type="entry name" value="Gcn5-rel_NAT"/>
</dbReference>
<gene>
    <name evidence="2" type="ORF">GCM10022261_15510</name>
</gene>
<dbReference type="SUPFAM" id="SSF55729">
    <property type="entry name" value="Acyl-CoA N-acyltransferases (Nat)"/>
    <property type="match status" value="1"/>
</dbReference>
<dbReference type="EMBL" id="BAABAZ010000005">
    <property type="protein sequence ID" value="GAA4284020.1"/>
    <property type="molecule type" value="Genomic_DNA"/>
</dbReference>
<dbReference type="Pfam" id="PF14542">
    <property type="entry name" value="Acetyltransf_CG"/>
    <property type="match status" value="1"/>
</dbReference>
<dbReference type="PROSITE" id="PS51729">
    <property type="entry name" value="GNAT_YJDJ"/>
    <property type="match status" value="1"/>
</dbReference>
<reference evidence="3" key="1">
    <citation type="journal article" date="2019" name="Int. J. Syst. Evol. Microbiol.">
        <title>The Global Catalogue of Microorganisms (GCM) 10K type strain sequencing project: providing services to taxonomists for standard genome sequencing and annotation.</title>
        <authorList>
            <consortium name="The Broad Institute Genomics Platform"/>
            <consortium name="The Broad Institute Genome Sequencing Center for Infectious Disease"/>
            <person name="Wu L."/>
            <person name="Ma J."/>
        </authorList>
    </citation>
    <scope>NUCLEOTIDE SEQUENCE [LARGE SCALE GENOMIC DNA]</scope>
    <source>
        <strain evidence="3">JCM 17458</strain>
    </source>
</reference>
<dbReference type="RefSeq" id="WP_236864142.1">
    <property type="nucleotide sequence ID" value="NZ_BAABAZ010000005.1"/>
</dbReference>
<dbReference type="PANTHER" id="PTHR31435:SF10">
    <property type="entry name" value="BSR4717 PROTEIN"/>
    <property type="match status" value="1"/>
</dbReference>
<keyword evidence="3" id="KW-1185">Reference proteome</keyword>
<protein>
    <submittedName>
        <fullName evidence="2">GNAT family N-acetyltransferase</fullName>
    </submittedName>
</protein>
<accession>A0ABP8EJF3</accession>
<comment type="caution">
    <text evidence="2">The sequence shown here is derived from an EMBL/GenBank/DDBJ whole genome shotgun (WGS) entry which is preliminary data.</text>
</comment>
<dbReference type="PANTHER" id="PTHR31435">
    <property type="entry name" value="PROTEIN NATD1"/>
    <property type="match status" value="1"/>
</dbReference>
<dbReference type="InterPro" id="IPR031165">
    <property type="entry name" value="GNAT_YJDJ"/>
</dbReference>
<feature type="domain" description="N-acetyltransferase" evidence="1">
    <location>
        <begin position="8"/>
        <end position="98"/>
    </location>
</feature>
<sequence>MSDEITVSDNPDESRYDIFVDGTHAGFSAYRDTDVADAPQRILHHTEIDDEFGGRGLASTLTRKAISSAVADGRRVVPVCPYVKSWVEKHDDFADDIDPVTSGHLALFS</sequence>
<dbReference type="InterPro" id="IPR016181">
    <property type="entry name" value="Acyl_CoA_acyltransferase"/>
</dbReference>